<dbReference type="EMBL" id="CP001791">
    <property type="protein sequence ID" value="ADH99675.1"/>
    <property type="molecule type" value="Genomic_DNA"/>
</dbReference>
<dbReference type="PANTHER" id="PTHR47245">
    <property type="entry name" value="PEPTIDYLPROLYL ISOMERASE"/>
    <property type="match status" value="1"/>
</dbReference>
<dbReference type="Gene3D" id="1.10.4030.10">
    <property type="entry name" value="Porin chaperone SurA, peptide-binding domain"/>
    <property type="match status" value="1"/>
</dbReference>
<feature type="chain" id="PRO_5039371823" description="SurA domain protein" evidence="2">
    <location>
        <begin position="23"/>
        <end position="250"/>
    </location>
</feature>
<dbReference type="OrthoDB" id="2972868at2"/>
<evidence type="ECO:0008006" key="5">
    <source>
        <dbReference type="Google" id="ProtNLM"/>
    </source>
</evidence>
<sequence length="250" mass="28173">MIKSGKKAWLALPLSAVFVLSACSGNEEGTTLLDNENDNGADQSETEASNQSDPSAEPSESVLNLEGDVVATVNGEDIPMANLEMQLQQYEMMFAQQGIDFEDEENMALLMQIQEGIVDELIQLELLVQEADSQNIQADEDEVQAEMEQIRSQFDDDFEEVLASQGYTEDLLENEIRDSLKLNQLLSPEYIETLDFEVTDEELEEAYEQQAAQNPEIGPFEDLRDDLELQVVQSKYLEQLYEDADIEILI</sequence>
<dbReference type="KEGG" id="bse:Bsel_2171"/>
<reference evidence="3" key="1">
    <citation type="submission" date="2009-10" db="EMBL/GenBank/DDBJ databases">
        <title>Complete sequence of Bacillus selenitireducens MLS10.</title>
        <authorList>
            <consortium name="US DOE Joint Genome Institute"/>
            <person name="Lucas S."/>
            <person name="Copeland A."/>
            <person name="Lapidus A."/>
            <person name="Glavina del Rio T."/>
            <person name="Dalin E."/>
            <person name="Tice H."/>
            <person name="Bruce D."/>
            <person name="Goodwin L."/>
            <person name="Pitluck S."/>
            <person name="Sims D."/>
            <person name="Brettin T."/>
            <person name="Detter J.C."/>
            <person name="Han C."/>
            <person name="Larimer F."/>
            <person name="Land M."/>
            <person name="Hauser L."/>
            <person name="Kyrpides N."/>
            <person name="Ovchinnikova G."/>
            <person name="Stolz J."/>
        </authorList>
    </citation>
    <scope>NUCLEOTIDE SEQUENCE [LARGE SCALE GENOMIC DNA]</scope>
    <source>
        <strain evidence="3">MLS10</strain>
    </source>
</reference>
<evidence type="ECO:0000313" key="4">
    <source>
        <dbReference type="Proteomes" id="UP000000271"/>
    </source>
</evidence>
<evidence type="ECO:0000313" key="3">
    <source>
        <dbReference type="EMBL" id="ADH99675.1"/>
    </source>
</evidence>
<feature type="signal peptide" evidence="2">
    <location>
        <begin position="1"/>
        <end position="22"/>
    </location>
</feature>
<accession>D6XVD7</accession>
<dbReference type="HOGENOM" id="CLU_1109682_0_0_9"/>
<feature type="compositionally biased region" description="Polar residues" evidence="1">
    <location>
        <begin position="29"/>
        <end position="54"/>
    </location>
</feature>
<protein>
    <recommendedName>
        <fullName evidence="5">SurA domain protein</fullName>
    </recommendedName>
</protein>
<dbReference type="PANTHER" id="PTHR47245:SF2">
    <property type="entry name" value="PEPTIDYL-PROLYL CIS-TRANS ISOMERASE HP_0175-RELATED"/>
    <property type="match status" value="1"/>
</dbReference>
<feature type="region of interest" description="Disordered" evidence="1">
    <location>
        <begin position="29"/>
        <end position="61"/>
    </location>
</feature>
<dbReference type="InterPro" id="IPR050245">
    <property type="entry name" value="PrsA_foldase"/>
</dbReference>
<dbReference type="SUPFAM" id="SSF109998">
    <property type="entry name" value="Triger factor/SurA peptide-binding domain-like"/>
    <property type="match status" value="1"/>
</dbReference>
<dbReference type="AlphaFoldDB" id="D6XVD7"/>
<proteinExistence type="predicted"/>
<dbReference type="Pfam" id="PF13624">
    <property type="entry name" value="SurA_N_3"/>
    <property type="match status" value="1"/>
</dbReference>
<dbReference type="InterPro" id="IPR027304">
    <property type="entry name" value="Trigger_fact/SurA_dom_sf"/>
</dbReference>
<keyword evidence="2" id="KW-0732">Signal</keyword>
<keyword evidence="4" id="KW-1185">Reference proteome</keyword>
<dbReference type="Proteomes" id="UP000000271">
    <property type="component" value="Chromosome"/>
</dbReference>
<dbReference type="STRING" id="439292.Bsel_2171"/>
<name>D6XVD7_BACIE</name>
<dbReference type="eggNOG" id="COG0760">
    <property type="taxonomic scope" value="Bacteria"/>
</dbReference>
<gene>
    <name evidence="3" type="ordered locus">Bsel_2171</name>
</gene>
<organism evidence="3 4">
    <name type="scientific">Bacillus selenitireducens (strain ATCC 700615 / DSM 15326 / MLS10)</name>
    <dbReference type="NCBI Taxonomy" id="439292"/>
    <lineage>
        <taxon>Bacteria</taxon>
        <taxon>Bacillati</taxon>
        <taxon>Bacillota</taxon>
        <taxon>Bacilli</taxon>
        <taxon>Bacillales</taxon>
        <taxon>Bacillaceae</taxon>
        <taxon>Salisediminibacterium</taxon>
    </lineage>
</organism>
<evidence type="ECO:0000256" key="1">
    <source>
        <dbReference type="SAM" id="MobiDB-lite"/>
    </source>
</evidence>
<dbReference type="PROSITE" id="PS51257">
    <property type="entry name" value="PROKAR_LIPOPROTEIN"/>
    <property type="match status" value="1"/>
</dbReference>
<dbReference type="RefSeq" id="WP_013173097.1">
    <property type="nucleotide sequence ID" value="NC_014219.1"/>
</dbReference>
<evidence type="ECO:0000256" key="2">
    <source>
        <dbReference type="SAM" id="SignalP"/>
    </source>
</evidence>